<dbReference type="GO" id="GO:0015078">
    <property type="term" value="F:proton transmembrane transporter activity"/>
    <property type="evidence" value="ECO:0007669"/>
    <property type="project" value="UniProtKB-UniRule"/>
</dbReference>
<dbReference type="HAMAP" id="MF_01308">
    <property type="entry name" value="CemA_PxcA"/>
    <property type="match status" value="1"/>
</dbReference>
<evidence type="ECO:0000256" key="8">
    <source>
        <dbReference type="HAMAP-Rule" id="MF_01308"/>
    </source>
</evidence>
<evidence type="ECO:0000256" key="1">
    <source>
        <dbReference type="ARBA" id="ARBA00004141"/>
    </source>
</evidence>
<dbReference type="EMBL" id="JAHHHW010000011">
    <property type="protein sequence ID" value="MBW4430408.1"/>
    <property type="molecule type" value="Genomic_DNA"/>
</dbReference>
<dbReference type="GO" id="GO:0005886">
    <property type="term" value="C:plasma membrane"/>
    <property type="evidence" value="ECO:0007669"/>
    <property type="project" value="UniProtKB-SubCell"/>
</dbReference>
<dbReference type="AlphaFoldDB" id="A0A9E3LRC6"/>
<proteinExistence type="inferred from homology"/>
<dbReference type="InterPro" id="IPR004282">
    <property type="entry name" value="CemA"/>
</dbReference>
<comment type="caution">
    <text evidence="10">The sequence shown here is derived from an EMBL/GenBank/DDBJ whole genome shotgun (WGS) entry which is preliminary data.</text>
</comment>
<gene>
    <name evidence="8" type="primary">pxcA</name>
    <name evidence="10" type="ORF">KME28_01200</name>
</gene>
<comment type="similarity">
    <text evidence="8">Belongs to the CemA family.</text>
</comment>
<organism evidence="10 11">
    <name type="scientific">Pelatocladus maniniholoensis HA4357-MV3</name>
    <dbReference type="NCBI Taxonomy" id="1117104"/>
    <lineage>
        <taxon>Bacteria</taxon>
        <taxon>Bacillati</taxon>
        <taxon>Cyanobacteriota</taxon>
        <taxon>Cyanophyceae</taxon>
        <taxon>Nostocales</taxon>
        <taxon>Nostocaceae</taxon>
        <taxon>Pelatocladus</taxon>
    </lineage>
</organism>
<reference evidence="10" key="2">
    <citation type="journal article" date="2022" name="Microbiol. Resour. Announc.">
        <title>Metagenome Sequencing to Explore Phylogenomics of Terrestrial Cyanobacteria.</title>
        <authorList>
            <person name="Ward R.D."/>
            <person name="Stajich J.E."/>
            <person name="Johansen J.R."/>
            <person name="Huntemann M."/>
            <person name="Clum A."/>
            <person name="Foster B."/>
            <person name="Foster B."/>
            <person name="Roux S."/>
            <person name="Palaniappan K."/>
            <person name="Varghese N."/>
            <person name="Mukherjee S."/>
            <person name="Reddy T.B.K."/>
            <person name="Daum C."/>
            <person name="Copeland A."/>
            <person name="Chen I.A."/>
            <person name="Ivanova N.N."/>
            <person name="Kyrpides N.C."/>
            <person name="Shapiro N."/>
            <person name="Eloe-Fadrosh E.A."/>
            <person name="Pietrasiak N."/>
        </authorList>
    </citation>
    <scope>NUCLEOTIDE SEQUENCE</scope>
    <source>
        <strain evidence="10">HA4357-MV3</strain>
    </source>
</reference>
<evidence type="ECO:0000313" key="11">
    <source>
        <dbReference type="Proteomes" id="UP000813215"/>
    </source>
</evidence>
<dbReference type="Pfam" id="PF03040">
    <property type="entry name" value="CemA"/>
    <property type="match status" value="1"/>
</dbReference>
<evidence type="ECO:0000256" key="9">
    <source>
        <dbReference type="SAM" id="MobiDB-lite"/>
    </source>
</evidence>
<keyword evidence="4 8" id="KW-0375">Hydrogen ion transport</keyword>
<evidence type="ECO:0000313" key="10">
    <source>
        <dbReference type="EMBL" id="MBW4430408.1"/>
    </source>
</evidence>
<keyword evidence="8" id="KW-0997">Cell inner membrane</keyword>
<name>A0A9E3LRC6_9NOST</name>
<reference evidence="10" key="1">
    <citation type="submission" date="2021-05" db="EMBL/GenBank/DDBJ databases">
        <authorList>
            <person name="Pietrasiak N."/>
            <person name="Ward R."/>
            <person name="Stajich J.E."/>
            <person name="Kurbessoian T."/>
        </authorList>
    </citation>
    <scope>NUCLEOTIDE SEQUENCE</scope>
    <source>
        <strain evidence="10">HA4357-MV3</strain>
    </source>
</reference>
<sequence length="290" mass="33237">MNNNNDDHAQKSDSSKINEMRVTPASQKTGFLPRSLGRTFNRIKSDFSPNAEEQYIRNFQIARNRTRIAIRFLIMLIVVPLLTQYLSKQLLISPIVERVRGENISHLFLNEEMEEKALKELNFYEKELKFESLLRKSPPLAPEVVEAKLKNKAKEIAETFRQESQNAISNVFADLVSLVAFAFVIATNKREIVIVKSFIDEIIYGLSDSAKAFLIILSTDIFVGFHSPHGWEVLLEVVAEHLGLPASRNPIFLFIATFPVILDTIFKYWIFRYLSRLSPSALATLKEMNE</sequence>
<comment type="caution">
    <text evidence="8">Lacks conserved residue(s) required for the propagation of feature annotation.</text>
</comment>
<feature type="region of interest" description="Disordered" evidence="9">
    <location>
        <begin position="1"/>
        <end position="24"/>
    </location>
</feature>
<evidence type="ECO:0000256" key="2">
    <source>
        <dbReference type="ARBA" id="ARBA00022448"/>
    </source>
</evidence>
<keyword evidence="7 8" id="KW-0472">Membrane</keyword>
<keyword evidence="8" id="KW-1003">Cell membrane</keyword>
<feature type="compositionally biased region" description="Basic and acidic residues" evidence="9">
    <location>
        <begin position="1"/>
        <end position="19"/>
    </location>
</feature>
<protein>
    <recommendedName>
        <fullName evidence="8">Proton extrusion protein PxcA</fullName>
    </recommendedName>
</protein>
<evidence type="ECO:0000256" key="6">
    <source>
        <dbReference type="ARBA" id="ARBA00023065"/>
    </source>
</evidence>
<comment type="subcellular location">
    <subcellularLocation>
        <location evidence="8">Cell inner membrane</location>
        <topology evidence="8">Multi-pass membrane protein</topology>
    </subcellularLocation>
    <subcellularLocation>
        <location evidence="1">Membrane</location>
        <topology evidence="1">Multi-pass membrane protein</topology>
    </subcellularLocation>
</comment>
<keyword evidence="5 8" id="KW-1133">Transmembrane helix</keyword>
<keyword evidence="6 8" id="KW-0406">Ion transport</keyword>
<dbReference type="PANTHER" id="PTHR33650">
    <property type="entry name" value="CHLOROPLAST ENVELOPE MEMBRANE PROTEIN-RELATED"/>
    <property type="match status" value="1"/>
</dbReference>
<evidence type="ECO:0000256" key="5">
    <source>
        <dbReference type="ARBA" id="ARBA00022989"/>
    </source>
</evidence>
<dbReference type="PANTHER" id="PTHR33650:SF2">
    <property type="entry name" value="CHLOROPLAST ENVELOPE MEMBRANE PROTEIN"/>
    <property type="match status" value="1"/>
</dbReference>
<evidence type="ECO:0000256" key="4">
    <source>
        <dbReference type="ARBA" id="ARBA00022781"/>
    </source>
</evidence>
<evidence type="ECO:0000256" key="7">
    <source>
        <dbReference type="ARBA" id="ARBA00023136"/>
    </source>
</evidence>
<keyword evidence="3 8" id="KW-0812">Transmembrane</keyword>
<comment type="function">
    <text evidence="8">Required for H(+) efflux immediately after light irradiation to form a rapid H(+) concentration gradient across the thylakoid membranes. Together with PxcL, contributes to transient H(+) uptake following dark to light transition.</text>
</comment>
<evidence type="ECO:0000256" key="3">
    <source>
        <dbReference type="ARBA" id="ARBA00022692"/>
    </source>
</evidence>
<dbReference type="Proteomes" id="UP000813215">
    <property type="component" value="Unassembled WGS sequence"/>
</dbReference>
<accession>A0A9E3LRC6</accession>
<feature type="transmembrane region" description="Helical" evidence="8">
    <location>
        <begin position="68"/>
        <end position="86"/>
    </location>
</feature>
<keyword evidence="2 8" id="KW-0813">Transport</keyword>